<dbReference type="EMBL" id="CP023778">
    <property type="protein sequence ID" value="ATL69248.1"/>
    <property type="molecule type" value="Genomic_DNA"/>
</dbReference>
<sequence>MRRRWATTMTEREERVSITETPCDREEKSISITAARLRMIVGVLERRIRKRGDDLALSCTQTAVLGRLSMFGPMAAVDLATMEMTRPQTMRNLIDSLRDEGLIEGSRDPIDGRRVILTLTSEGRDRIRGAYSGSASYLGEALTRLTDGERDQLRGALGVLERLAFPERDIECSPVQVSVRQCRFE</sequence>
<reference evidence="2 3" key="1">
    <citation type="submission" date="2017-10" db="EMBL/GenBank/DDBJ databases">
        <title>Comparative genomics between pathogenic Norcardia.</title>
        <authorList>
            <person name="Zeng L."/>
        </authorList>
    </citation>
    <scope>NUCLEOTIDE SEQUENCE [LARGE SCALE GENOMIC DNA]</scope>
    <source>
        <strain evidence="2 3">NC_YFY_NT001</strain>
    </source>
</reference>
<dbReference type="AlphaFoldDB" id="A0A291RPQ3"/>
<evidence type="ECO:0000259" key="1">
    <source>
        <dbReference type="PROSITE" id="PS50995"/>
    </source>
</evidence>
<dbReference type="GeneID" id="97128007"/>
<dbReference type="SMART" id="SM00347">
    <property type="entry name" value="HTH_MARR"/>
    <property type="match status" value="1"/>
</dbReference>
<dbReference type="PANTHER" id="PTHR39515">
    <property type="entry name" value="CONSERVED PROTEIN"/>
    <property type="match status" value="1"/>
</dbReference>
<dbReference type="PANTHER" id="PTHR39515:SF2">
    <property type="entry name" value="HTH-TYPE TRANSCRIPTIONAL REGULATOR RV0880"/>
    <property type="match status" value="1"/>
</dbReference>
<dbReference type="InterPro" id="IPR052526">
    <property type="entry name" value="HTH-type_Bedaq_tolerance"/>
</dbReference>
<dbReference type="SUPFAM" id="SSF46785">
    <property type="entry name" value="Winged helix' DNA-binding domain"/>
    <property type="match status" value="1"/>
</dbReference>
<dbReference type="Pfam" id="PF01047">
    <property type="entry name" value="MarR"/>
    <property type="match status" value="1"/>
</dbReference>
<dbReference type="PROSITE" id="PS50995">
    <property type="entry name" value="HTH_MARR_2"/>
    <property type="match status" value="1"/>
</dbReference>
<evidence type="ECO:0000313" key="3">
    <source>
        <dbReference type="Proteomes" id="UP000221961"/>
    </source>
</evidence>
<proteinExistence type="predicted"/>
<dbReference type="Gene3D" id="1.10.10.10">
    <property type="entry name" value="Winged helix-like DNA-binding domain superfamily/Winged helix DNA-binding domain"/>
    <property type="match status" value="1"/>
</dbReference>
<dbReference type="InterPro" id="IPR036388">
    <property type="entry name" value="WH-like_DNA-bd_sf"/>
</dbReference>
<dbReference type="InterPro" id="IPR000835">
    <property type="entry name" value="HTH_MarR-typ"/>
</dbReference>
<dbReference type="RefSeq" id="WP_098696282.1">
    <property type="nucleotide sequence ID" value="NZ_CP023778.1"/>
</dbReference>
<organism evidence="2 3">
    <name type="scientific">Nocardia terpenica</name>
    <dbReference type="NCBI Taxonomy" id="455432"/>
    <lineage>
        <taxon>Bacteria</taxon>
        <taxon>Bacillati</taxon>
        <taxon>Actinomycetota</taxon>
        <taxon>Actinomycetes</taxon>
        <taxon>Mycobacteriales</taxon>
        <taxon>Nocardiaceae</taxon>
        <taxon>Nocardia</taxon>
    </lineage>
</organism>
<dbReference type="GO" id="GO:0003700">
    <property type="term" value="F:DNA-binding transcription factor activity"/>
    <property type="evidence" value="ECO:0007669"/>
    <property type="project" value="InterPro"/>
</dbReference>
<dbReference type="Proteomes" id="UP000221961">
    <property type="component" value="Chromosome"/>
</dbReference>
<protein>
    <recommendedName>
        <fullName evidence="1">HTH marR-type domain-containing protein</fullName>
    </recommendedName>
</protein>
<evidence type="ECO:0000313" key="2">
    <source>
        <dbReference type="EMBL" id="ATL69248.1"/>
    </source>
</evidence>
<feature type="domain" description="HTH marR-type" evidence="1">
    <location>
        <begin position="30"/>
        <end position="162"/>
    </location>
</feature>
<dbReference type="KEGG" id="ntp:CRH09_26810"/>
<name>A0A291RPQ3_9NOCA</name>
<dbReference type="InterPro" id="IPR036390">
    <property type="entry name" value="WH_DNA-bd_sf"/>
</dbReference>
<gene>
    <name evidence="2" type="ORF">CRH09_26810</name>
</gene>
<accession>A0A291RPQ3</accession>